<dbReference type="EMBL" id="GL378356">
    <property type="protein sequence ID" value="EFJ45599.1"/>
    <property type="molecule type" value="Genomic_DNA"/>
</dbReference>
<dbReference type="RefSeq" id="XP_002953289.1">
    <property type="nucleotide sequence ID" value="XM_002953243.1"/>
</dbReference>
<sequence length="141" mass="14474">MGPGRSGFVVREHEHLLTEASLCGMEAWGLVPEPVTHKICAAHIAAPMYDCAAVGLGAVILPTAASVTAALETVVSVLERGPYLAEAASATNSGFGNGSGVGDGGVRGGDLGDGSLGDGGFAWRCTVAPTWQAWRRKRRVQ</sequence>
<keyword evidence="2" id="KW-1185">Reference proteome</keyword>
<organism evidence="2">
    <name type="scientific">Volvox carteri f. nagariensis</name>
    <dbReference type="NCBI Taxonomy" id="3068"/>
    <lineage>
        <taxon>Eukaryota</taxon>
        <taxon>Viridiplantae</taxon>
        <taxon>Chlorophyta</taxon>
        <taxon>core chlorophytes</taxon>
        <taxon>Chlorophyceae</taxon>
        <taxon>CS clade</taxon>
        <taxon>Chlamydomonadales</taxon>
        <taxon>Volvocaceae</taxon>
        <taxon>Volvox</taxon>
    </lineage>
</organism>
<protein>
    <submittedName>
        <fullName evidence="1">Uncharacterized protein</fullName>
    </submittedName>
</protein>
<dbReference type="Proteomes" id="UP000001058">
    <property type="component" value="Unassembled WGS sequence"/>
</dbReference>
<gene>
    <name evidence="1" type="ORF">VOLCADRAFT_94089</name>
</gene>
<reference evidence="1 2" key="1">
    <citation type="journal article" date="2010" name="Science">
        <title>Genomic analysis of organismal complexity in the multicellular green alga Volvox carteri.</title>
        <authorList>
            <person name="Prochnik S.E."/>
            <person name="Umen J."/>
            <person name="Nedelcu A.M."/>
            <person name="Hallmann A."/>
            <person name="Miller S.M."/>
            <person name="Nishii I."/>
            <person name="Ferris P."/>
            <person name="Kuo A."/>
            <person name="Mitros T."/>
            <person name="Fritz-Laylin L.K."/>
            <person name="Hellsten U."/>
            <person name="Chapman J."/>
            <person name="Simakov O."/>
            <person name="Rensing S.A."/>
            <person name="Terry A."/>
            <person name="Pangilinan J."/>
            <person name="Kapitonov V."/>
            <person name="Jurka J."/>
            <person name="Salamov A."/>
            <person name="Shapiro H."/>
            <person name="Schmutz J."/>
            <person name="Grimwood J."/>
            <person name="Lindquist E."/>
            <person name="Lucas S."/>
            <person name="Grigoriev I.V."/>
            <person name="Schmitt R."/>
            <person name="Kirk D."/>
            <person name="Rokhsar D.S."/>
        </authorList>
    </citation>
    <scope>NUCLEOTIDE SEQUENCE [LARGE SCALE GENOMIC DNA]</scope>
    <source>
        <strain evidence="2">f. Nagariensis / Eve</strain>
    </source>
</reference>
<evidence type="ECO:0000313" key="1">
    <source>
        <dbReference type="EMBL" id="EFJ45599.1"/>
    </source>
</evidence>
<evidence type="ECO:0000313" key="2">
    <source>
        <dbReference type="Proteomes" id="UP000001058"/>
    </source>
</evidence>
<proteinExistence type="predicted"/>
<dbReference type="AlphaFoldDB" id="D8U3W1"/>
<dbReference type="InParanoid" id="D8U3W1"/>
<dbReference type="KEGG" id="vcn:VOLCADRAFT_94089"/>
<dbReference type="GeneID" id="9622385"/>
<name>D8U3W1_VOLCA</name>
<accession>D8U3W1</accession>